<dbReference type="Proteomes" id="UP000199532">
    <property type="component" value="Unassembled WGS sequence"/>
</dbReference>
<accession>A0A1H7AW27</accession>
<dbReference type="AlphaFoldDB" id="A0A1H7AW27"/>
<name>A0A1H7AW27_9BACT</name>
<organism evidence="1 2">
    <name type="scientific">Dyadobacter koreensis</name>
    <dbReference type="NCBI Taxonomy" id="408657"/>
    <lineage>
        <taxon>Bacteria</taxon>
        <taxon>Pseudomonadati</taxon>
        <taxon>Bacteroidota</taxon>
        <taxon>Cytophagia</taxon>
        <taxon>Cytophagales</taxon>
        <taxon>Spirosomataceae</taxon>
        <taxon>Dyadobacter</taxon>
    </lineage>
</organism>
<gene>
    <name evidence="1" type="ORF">SAMN04487995_6009</name>
</gene>
<proteinExistence type="predicted"/>
<evidence type="ECO:0000313" key="1">
    <source>
        <dbReference type="EMBL" id="SEJ69789.1"/>
    </source>
</evidence>
<evidence type="ECO:0000313" key="2">
    <source>
        <dbReference type="Proteomes" id="UP000199532"/>
    </source>
</evidence>
<protein>
    <submittedName>
        <fullName evidence="1">Uncharacterized protein</fullName>
    </submittedName>
</protein>
<keyword evidence="2" id="KW-1185">Reference proteome</keyword>
<reference evidence="1 2" key="1">
    <citation type="submission" date="2016-10" db="EMBL/GenBank/DDBJ databases">
        <authorList>
            <person name="de Groot N.N."/>
        </authorList>
    </citation>
    <scope>NUCLEOTIDE SEQUENCE [LARGE SCALE GENOMIC DNA]</scope>
    <source>
        <strain evidence="1 2">DSM 19938</strain>
    </source>
</reference>
<dbReference type="EMBL" id="FNXY01000011">
    <property type="protein sequence ID" value="SEJ69789.1"/>
    <property type="molecule type" value="Genomic_DNA"/>
</dbReference>
<sequence length="54" mass="6313">MFSACTSSFLTWSAFRLDQLRSHDSVALEPHNGKYWKRLYDFISAKTRDTQVAE</sequence>